<dbReference type="Proteomes" id="UP000788993">
    <property type="component" value="Unassembled WGS sequence"/>
</dbReference>
<feature type="active site" description="Charge relay system" evidence="5">
    <location>
        <position position="162"/>
    </location>
</feature>
<dbReference type="InterPro" id="IPR015500">
    <property type="entry name" value="Peptidase_S8_subtilisin-rel"/>
</dbReference>
<dbReference type="InterPro" id="IPR000209">
    <property type="entry name" value="Peptidase_S8/S53_dom"/>
</dbReference>
<dbReference type="InterPro" id="IPR050131">
    <property type="entry name" value="Peptidase_S8_subtilisin-like"/>
</dbReference>
<dbReference type="AlphaFoldDB" id="A0A9P8NV48"/>
<evidence type="ECO:0000259" key="7">
    <source>
        <dbReference type="Pfam" id="PF00082"/>
    </source>
</evidence>
<dbReference type="Pfam" id="PF00082">
    <property type="entry name" value="Peptidase_S8"/>
    <property type="match status" value="1"/>
</dbReference>
<feature type="signal peptide" evidence="6">
    <location>
        <begin position="1"/>
        <end position="15"/>
    </location>
</feature>
<dbReference type="SUPFAM" id="SSF52743">
    <property type="entry name" value="Subtilisin-like"/>
    <property type="match status" value="1"/>
</dbReference>
<dbReference type="PRINTS" id="PR00723">
    <property type="entry name" value="SUBTILISIN"/>
</dbReference>
<reference evidence="8" key="1">
    <citation type="journal article" date="2021" name="Open Biol.">
        <title>Shared evolutionary footprints suggest mitochondrial oxidative damage underlies multiple complex I losses in fungi.</title>
        <authorList>
            <person name="Schikora-Tamarit M.A."/>
            <person name="Marcet-Houben M."/>
            <person name="Nosek J."/>
            <person name="Gabaldon T."/>
        </authorList>
    </citation>
    <scope>NUCLEOTIDE SEQUENCE</scope>
    <source>
        <strain evidence="8">NCAIM Y.01608</strain>
    </source>
</reference>
<evidence type="ECO:0000256" key="5">
    <source>
        <dbReference type="PROSITE-ProRule" id="PRU01240"/>
    </source>
</evidence>
<evidence type="ECO:0000256" key="1">
    <source>
        <dbReference type="ARBA" id="ARBA00011073"/>
    </source>
</evidence>
<evidence type="ECO:0000256" key="3">
    <source>
        <dbReference type="ARBA" id="ARBA00022801"/>
    </source>
</evidence>
<dbReference type="GO" id="GO:0004252">
    <property type="term" value="F:serine-type endopeptidase activity"/>
    <property type="evidence" value="ECO:0007669"/>
    <property type="project" value="UniProtKB-UniRule"/>
</dbReference>
<dbReference type="OrthoDB" id="206201at2759"/>
<evidence type="ECO:0000256" key="4">
    <source>
        <dbReference type="ARBA" id="ARBA00022825"/>
    </source>
</evidence>
<dbReference type="PANTHER" id="PTHR43806">
    <property type="entry name" value="PEPTIDASE S8"/>
    <property type="match status" value="1"/>
</dbReference>
<dbReference type="PANTHER" id="PTHR43806:SF13">
    <property type="entry name" value="SUBTILASE-TYPE PROTEINASE RRT12"/>
    <property type="match status" value="1"/>
</dbReference>
<protein>
    <recommendedName>
        <fullName evidence="7">Peptidase S8/S53 domain-containing protein</fullName>
    </recommendedName>
</protein>
<keyword evidence="4 5" id="KW-0720">Serine protease</keyword>
<reference evidence="8" key="2">
    <citation type="submission" date="2021-01" db="EMBL/GenBank/DDBJ databases">
        <authorList>
            <person name="Schikora-Tamarit M.A."/>
        </authorList>
    </citation>
    <scope>NUCLEOTIDE SEQUENCE</scope>
    <source>
        <strain evidence="8">NCAIM Y.01608</strain>
    </source>
</reference>
<evidence type="ECO:0000256" key="2">
    <source>
        <dbReference type="ARBA" id="ARBA00022670"/>
    </source>
</evidence>
<dbReference type="PROSITE" id="PS00136">
    <property type="entry name" value="SUBTILASE_ASP"/>
    <property type="match status" value="1"/>
</dbReference>
<evidence type="ECO:0000256" key="6">
    <source>
        <dbReference type="SAM" id="SignalP"/>
    </source>
</evidence>
<feature type="chain" id="PRO_5040428565" description="Peptidase S8/S53 domain-containing protein" evidence="6">
    <location>
        <begin position="16"/>
        <end position="378"/>
    </location>
</feature>
<keyword evidence="2 5" id="KW-0645">Protease</keyword>
<dbReference type="EMBL" id="JAEUBD010001504">
    <property type="protein sequence ID" value="KAH3659932.1"/>
    <property type="molecule type" value="Genomic_DNA"/>
</dbReference>
<dbReference type="PROSITE" id="PS00137">
    <property type="entry name" value="SUBTILASE_HIS"/>
    <property type="match status" value="1"/>
</dbReference>
<proteinExistence type="inferred from homology"/>
<name>A0A9P8NV48_9ASCO</name>
<gene>
    <name evidence="8" type="ORF">OGATHE_005977</name>
</gene>
<feature type="active site" description="Charge relay system" evidence="5">
    <location>
        <position position="313"/>
    </location>
</feature>
<accession>A0A9P8NV48</accession>
<feature type="domain" description="Peptidase S8/S53" evidence="7">
    <location>
        <begin position="122"/>
        <end position="332"/>
    </location>
</feature>
<comment type="similarity">
    <text evidence="1 5">Belongs to the peptidase S8 family.</text>
</comment>
<feature type="active site" description="Charge relay system" evidence="5">
    <location>
        <position position="130"/>
    </location>
</feature>
<dbReference type="GO" id="GO:0006508">
    <property type="term" value="P:proteolysis"/>
    <property type="evidence" value="ECO:0007669"/>
    <property type="project" value="UniProtKB-KW"/>
</dbReference>
<organism evidence="8 9">
    <name type="scientific">Ogataea polymorpha</name>
    <dbReference type="NCBI Taxonomy" id="460523"/>
    <lineage>
        <taxon>Eukaryota</taxon>
        <taxon>Fungi</taxon>
        <taxon>Dikarya</taxon>
        <taxon>Ascomycota</taxon>
        <taxon>Saccharomycotina</taxon>
        <taxon>Pichiomycetes</taxon>
        <taxon>Pichiales</taxon>
        <taxon>Pichiaceae</taxon>
        <taxon>Ogataea</taxon>
    </lineage>
</organism>
<dbReference type="InterPro" id="IPR023827">
    <property type="entry name" value="Peptidase_S8_Asp-AS"/>
</dbReference>
<evidence type="ECO:0000313" key="8">
    <source>
        <dbReference type="EMBL" id="KAH3659932.1"/>
    </source>
</evidence>
<dbReference type="PROSITE" id="PS51892">
    <property type="entry name" value="SUBTILASE"/>
    <property type="match status" value="1"/>
</dbReference>
<keyword evidence="6" id="KW-0732">Signal</keyword>
<keyword evidence="3 5" id="KW-0378">Hydrolase</keyword>
<dbReference type="Gene3D" id="3.40.50.200">
    <property type="entry name" value="Peptidase S8/S53 domain"/>
    <property type="match status" value="1"/>
</dbReference>
<dbReference type="CDD" id="cd04077">
    <property type="entry name" value="Peptidases_S8_PCSK9_ProteinaseK_like"/>
    <property type="match status" value="1"/>
</dbReference>
<dbReference type="InterPro" id="IPR034193">
    <property type="entry name" value="PCSK9_ProteinaseK-like"/>
</dbReference>
<evidence type="ECO:0000313" key="9">
    <source>
        <dbReference type="Proteomes" id="UP000788993"/>
    </source>
</evidence>
<dbReference type="InterPro" id="IPR036852">
    <property type="entry name" value="Peptidase_S8/S53_dom_sf"/>
</dbReference>
<sequence>MRLLIFALLAWLCHCTELVNLVLELEDNQDQRQFIERYRPLLSESYKCFDLGKIKLCHGAFNLNFVKSAYFDKAVKRISLDRTVQISDVEEFAPKHLVRISQLGTVNRRQLMDYTYEPGAGSNVSAYIVDTGIKTDHPDFNARARLGASLVQDNLYGDPNGHGTAVAGIIGSETFGVSKQCVLVDYRVFNESGTAQLSTVLEALKLIHDHETPGVVLLAMISERNEIFHSALSQLADRGFAIVSAAGNFNSSACLYSPAAFESGLTVGSIETHGDNLGFFTNWGDCVDVFGDGINVATLSPMAERVTQKSGTSMSAAIAAGLVATYMSMNDTSVEALAKVCNLAESGSIPAHNFMYRPGTPNRILNNYGGKLGQILNS</sequence>
<keyword evidence="9" id="KW-1185">Reference proteome</keyword>
<dbReference type="InterPro" id="IPR022398">
    <property type="entry name" value="Peptidase_S8_His-AS"/>
</dbReference>
<comment type="caution">
    <text evidence="8">The sequence shown here is derived from an EMBL/GenBank/DDBJ whole genome shotgun (WGS) entry which is preliminary data.</text>
</comment>